<dbReference type="EMBL" id="KC960018">
    <property type="protein sequence ID" value="AGS47951.1"/>
    <property type="molecule type" value="Genomic_DNA"/>
</dbReference>
<reference evidence="1" key="1">
    <citation type="submission" date="2013-04" db="EMBL/GenBank/DDBJ databases">
        <authorList>
            <person name="Chen J."/>
            <person name="Hu Y."/>
            <person name="Yin Y."/>
            <person name="Wang B."/>
            <person name="Zhu Y."/>
        </authorList>
    </citation>
    <scope>NUCLEOTIDE SEQUENCE</scope>
    <source>
        <strain evidence="1">Unioasis 1</strain>
    </source>
</reference>
<name>S5TJC0_9ABAC</name>
<proteinExistence type="predicted"/>
<dbReference type="InterPro" id="IPR027417">
    <property type="entry name" value="P-loop_NTPase"/>
</dbReference>
<evidence type="ECO:0000313" key="1">
    <source>
        <dbReference type="EMBL" id="AGS47951.1"/>
    </source>
</evidence>
<protein>
    <submittedName>
        <fullName evidence="1">Uncharacterized protein</fullName>
    </submittedName>
</protein>
<gene>
    <name evidence="2" type="ORF">QF4000040</name>
    <name evidence="1" type="ORF">wdlz-06GM117</name>
</gene>
<evidence type="ECO:0000313" key="2">
    <source>
        <dbReference type="EMBL" id="QWV59626.1"/>
    </source>
</evidence>
<dbReference type="Gene3D" id="3.40.50.300">
    <property type="entry name" value="P-loop containing nucleotide triphosphate hydrolases"/>
    <property type="match status" value="1"/>
</dbReference>
<reference evidence="2" key="2">
    <citation type="submission" date="2021-06" db="EMBL/GenBank/DDBJ databases">
        <authorList>
            <person name="Xiao Q."/>
            <person name="Zhang X.X."/>
            <person name="Tang M.J."/>
        </authorList>
    </citation>
    <scope>NUCLEOTIDE SEQUENCE</scope>
    <source>
        <strain evidence="2">QF4</strain>
    </source>
</reference>
<organism evidence="1">
    <name type="scientific">Ectropis obliqua nucleopolyhedrovirus</name>
    <dbReference type="NCBI Taxonomy" id="59376"/>
    <lineage>
        <taxon>Viruses</taxon>
        <taxon>Viruses incertae sedis</taxon>
        <taxon>Naldaviricetes</taxon>
        <taxon>Lefavirales</taxon>
        <taxon>Baculoviridae</taxon>
        <taxon>Alphabaculovirus</taxon>
        <taxon>Alphabaculovirus ecobliquae</taxon>
    </lineage>
</organism>
<accession>S5TJC0</accession>
<dbReference type="SUPFAM" id="SSF52540">
    <property type="entry name" value="P-loop containing nucleoside triphosphate hydrolases"/>
    <property type="match status" value="1"/>
</dbReference>
<dbReference type="EMBL" id="MZ394738">
    <property type="protein sequence ID" value="QWV59626.1"/>
    <property type="molecule type" value="Genomic_DNA"/>
</dbReference>
<sequence>MNKYNSNYKFYVQLTSLKWAQWMSFWLCLTSVIAFIGLACYAGNVANNQISTISQSVAAKLHNRIKLQNQIVSYFSNDINNNNDDNENEFLFSLVTNRNNVMIKLNMFKHVATLSDMFIICPASHTYEMYLKSIMNMTHPPLINNIFLFAGNHGLGKSYAGLQLGKAFSRFADTVVVSLPMNKFDNFNDVGEVIETIEQALNNKCFVIWTFDELDTYVLQSSRTDLRDKTITQFAEYTGFVKRYSRRILVFTTNNAEFIKHDYWADSNRILNDSFNYEHIDDFNKAINFLSIPPKRFLQEGQLSRLHSFVGNKLFLYNNFNKTVAIHFSKLYLSKYNIDYTNNVELQLFERLHNSQYNVRELKIVLDDIVNAAADAV</sequence>